<reference evidence="1 2" key="1">
    <citation type="journal article" date="2021" name="Elife">
        <title>Chloroplast acquisition without the gene transfer in kleptoplastic sea slugs, Plakobranchus ocellatus.</title>
        <authorList>
            <person name="Maeda T."/>
            <person name="Takahashi S."/>
            <person name="Yoshida T."/>
            <person name="Shimamura S."/>
            <person name="Takaki Y."/>
            <person name="Nagai Y."/>
            <person name="Toyoda A."/>
            <person name="Suzuki Y."/>
            <person name="Arimoto A."/>
            <person name="Ishii H."/>
            <person name="Satoh N."/>
            <person name="Nishiyama T."/>
            <person name="Hasebe M."/>
            <person name="Maruyama T."/>
            <person name="Minagawa J."/>
            <person name="Obokata J."/>
            <person name="Shigenobu S."/>
        </authorList>
    </citation>
    <scope>NUCLEOTIDE SEQUENCE [LARGE SCALE GENOMIC DNA]</scope>
</reference>
<evidence type="ECO:0000313" key="1">
    <source>
        <dbReference type="EMBL" id="GFS15729.1"/>
    </source>
</evidence>
<name>A0AAV4J1B6_9GAST</name>
<sequence>MSKQDLDHYQQESIEIIIVQKRWRWIGHVLCKDQNVIPRVAVQWKPDGNRKLGCLKITWRRTVEAEAAATMGQQWGTLRTLAQDRVRLREFVAVIVANGKNGSN</sequence>
<proteinExistence type="predicted"/>
<dbReference type="EMBL" id="BMAT01009884">
    <property type="protein sequence ID" value="GFS15729.1"/>
    <property type="molecule type" value="Genomic_DNA"/>
</dbReference>
<dbReference type="Proteomes" id="UP000762676">
    <property type="component" value="Unassembled WGS sequence"/>
</dbReference>
<accession>A0AAV4J1B6</accession>
<gene>
    <name evidence="1" type="ORF">ElyMa_004940300</name>
</gene>
<protein>
    <submittedName>
        <fullName evidence="1">Uncharacterized protein</fullName>
    </submittedName>
</protein>
<dbReference type="AlphaFoldDB" id="A0AAV4J1B6"/>
<keyword evidence="2" id="KW-1185">Reference proteome</keyword>
<comment type="caution">
    <text evidence="1">The sequence shown here is derived from an EMBL/GenBank/DDBJ whole genome shotgun (WGS) entry which is preliminary data.</text>
</comment>
<organism evidence="1 2">
    <name type="scientific">Elysia marginata</name>
    <dbReference type="NCBI Taxonomy" id="1093978"/>
    <lineage>
        <taxon>Eukaryota</taxon>
        <taxon>Metazoa</taxon>
        <taxon>Spiralia</taxon>
        <taxon>Lophotrochozoa</taxon>
        <taxon>Mollusca</taxon>
        <taxon>Gastropoda</taxon>
        <taxon>Heterobranchia</taxon>
        <taxon>Euthyneura</taxon>
        <taxon>Panpulmonata</taxon>
        <taxon>Sacoglossa</taxon>
        <taxon>Placobranchoidea</taxon>
        <taxon>Plakobranchidae</taxon>
        <taxon>Elysia</taxon>
    </lineage>
</organism>
<evidence type="ECO:0000313" key="2">
    <source>
        <dbReference type="Proteomes" id="UP000762676"/>
    </source>
</evidence>